<dbReference type="AlphaFoldDB" id="A0A0H4KWI2"/>
<dbReference type="KEGG" id="beo:BEH_11560"/>
<evidence type="ECO:0000259" key="1">
    <source>
        <dbReference type="PROSITE" id="PS50943"/>
    </source>
</evidence>
<name>A0A0H4KWI2_9BACI</name>
<dbReference type="CDD" id="cd00093">
    <property type="entry name" value="HTH_XRE"/>
    <property type="match status" value="1"/>
</dbReference>
<accession>A0A0H4KWI2</accession>
<reference evidence="2 3" key="1">
    <citation type="journal article" date="2015" name="PLoS ONE">
        <title>Genome Sequence of Bacillus endophyticus and Analysis of Its Companion Mechanism in the Ketogulonigenium vulgare-Bacillus Strain Consortium.</title>
        <authorList>
            <person name="Jia N."/>
            <person name="Du J."/>
            <person name="Ding M.Z."/>
            <person name="Gao F."/>
            <person name="Yuan Y.J."/>
        </authorList>
    </citation>
    <scope>NUCLEOTIDE SEQUENCE [LARGE SCALE GENOMIC DNA]</scope>
    <source>
        <strain evidence="2 3">Hbe603</strain>
    </source>
</reference>
<reference evidence="3" key="2">
    <citation type="submission" date="2015-06" db="EMBL/GenBank/DDBJ databases">
        <title>Genome Sequence of Bacillus endophyticus and Analysis of its Companion Mechanism in the Ketogulonigenium vulgare-Bacillus strain Consortium.</title>
        <authorList>
            <person name="Jia N."/>
            <person name="Du J."/>
            <person name="Ding M.-Z."/>
            <person name="Gao F."/>
            <person name="Yuan Y.-J."/>
        </authorList>
    </citation>
    <scope>NUCLEOTIDE SEQUENCE [LARGE SCALE GENOMIC DNA]</scope>
    <source>
        <strain evidence="3">Hbe603</strain>
    </source>
</reference>
<dbReference type="EMBL" id="CP011974">
    <property type="protein sequence ID" value="AKO92673.1"/>
    <property type="molecule type" value="Genomic_DNA"/>
</dbReference>
<dbReference type="OrthoDB" id="2662407at2"/>
<dbReference type="Proteomes" id="UP000036202">
    <property type="component" value="Chromosome"/>
</dbReference>
<dbReference type="Gene3D" id="1.10.260.40">
    <property type="entry name" value="lambda repressor-like DNA-binding domains"/>
    <property type="match status" value="1"/>
</dbReference>
<feature type="domain" description="HTH cro/C1-type" evidence="1">
    <location>
        <begin position="9"/>
        <end position="64"/>
    </location>
</feature>
<evidence type="ECO:0000313" key="2">
    <source>
        <dbReference type="EMBL" id="AKO92673.1"/>
    </source>
</evidence>
<organism evidence="2 3">
    <name type="scientific">Priestia filamentosa</name>
    <dbReference type="NCBI Taxonomy" id="1402861"/>
    <lineage>
        <taxon>Bacteria</taxon>
        <taxon>Bacillati</taxon>
        <taxon>Bacillota</taxon>
        <taxon>Bacilli</taxon>
        <taxon>Bacillales</taxon>
        <taxon>Bacillaceae</taxon>
        <taxon>Priestia</taxon>
    </lineage>
</organism>
<dbReference type="RefSeq" id="WP_046217235.1">
    <property type="nucleotide sequence ID" value="NZ_CP011974.1"/>
</dbReference>
<evidence type="ECO:0000313" key="3">
    <source>
        <dbReference type="Proteomes" id="UP000036202"/>
    </source>
</evidence>
<dbReference type="GO" id="GO:0003677">
    <property type="term" value="F:DNA binding"/>
    <property type="evidence" value="ECO:0007669"/>
    <property type="project" value="InterPro"/>
</dbReference>
<proteinExistence type="predicted"/>
<gene>
    <name evidence="2" type="ORF">BEH_11560</name>
</gene>
<dbReference type="PROSITE" id="PS50943">
    <property type="entry name" value="HTH_CROC1"/>
    <property type="match status" value="1"/>
</dbReference>
<sequence>MKTLNRNTIKKRRLDLGITLKEMAEGLGFKNSSTYLKYENGTYAFKADHLPFLAEILKCEIDDFFAQNVAKIAT</sequence>
<dbReference type="SMART" id="SM00530">
    <property type="entry name" value="HTH_XRE"/>
    <property type="match status" value="1"/>
</dbReference>
<protein>
    <submittedName>
        <fullName evidence="2">Transcriptional regulator</fullName>
    </submittedName>
</protein>
<keyword evidence="3" id="KW-1185">Reference proteome</keyword>
<dbReference type="InterPro" id="IPR010982">
    <property type="entry name" value="Lambda_DNA-bd_dom_sf"/>
</dbReference>
<dbReference type="SUPFAM" id="SSF47413">
    <property type="entry name" value="lambda repressor-like DNA-binding domains"/>
    <property type="match status" value="1"/>
</dbReference>
<dbReference type="Pfam" id="PF01381">
    <property type="entry name" value="HTH_3"/>
    <property type="match status" value="1"/>
</dbReference>
<dbReference type="InterPro" id="IPR001387">
    <property type="entry name" value="Cro/C1-type_HTH"/>
</dbReference>
<dbReference type="PATRIC" id="fig|135735.6.peg.2420"/>